<dbReference type="GeneID" id="20663977"/>
<sequence>MPPSPIASTSAQPVLEFNGTTIFAPPPAPTYRYAISLKNDRLRIIWLEDYDSKKQWCTSELGVNAFVDATNPLYCSFLVYQLYGPLQCFCEVLNIAGDGIDKIASTFSRVKDETFRLEIAVTLQVLRKSRGMTYAFVLEPISVERIDVLESKVRDMKIEMDKLRLEKLRQESEARAALLTKILGDVRAQLKAKDIFVLAQAVATSRVGDVIRWSNSNLDGVFGEDGVIRLPLSGLYQILAVVNHHADRLPEAIQLMKGSTCVQFAYSGYTQGSFCSTSLMCVVRIDKGDQLTVKCPTEVVANTSITFTRIGDVE</sequence>
<dbReference type="SMR" id="G5AGM1"/>
<dbReference type="InterPro" id="IPR008983">
    <property type="entry name" value="Tumour_necrosis_fac-like_dom"/>
</dbReference>
<evidence type="ECO:0008006" key="4">
    <source>
        <dbReference type="Google" id="ProtNLM"/>
    </source>
</evidence>
<dbReference type="InParanoid" id="G5AGM1"/>
<dbReference type="KEGG" id="psoj:PHYSODRAFT_566532"/>
<evidence type="ECO:0000256" key="1">
    <source>
        <dbReference type="SAM" id="Coils"/>
    </source>
</evidence>
<gene>
    <name evidence="2" type="ORF">PHYSODRAFT_566532</name>
</gene>
<protein>
    <recommendedName>
        <fullName evidence="4">C1q domain-containing protein</fullName>
    </recommendedName>
</protein>
<keyword evidence="1" id="KW-0175">Coiled coil</keyword>
<feature type="coiled-coil region" evidence="1">
    <location>
        <begin position="146"/>
        <end position="173"/>
    </location>
</feature>
<dbReference type="EMBL" id="JH159167">
    <property type="protein sequence ID" value="EGZ05301.1"/>
    <property type="molecule type" value="Genomic_DNA"/>
</dbReference>
<dbReference type="SUPFAM" id="SSF49842">
    <property type="entry name" value="TNF-like"/>
    <property type="match status" value="1"/>
</dbReference>
<keyword evidence="3" id="KW-1185">Reference proteome</keyword>
<dbReference type="Gene3D" id="2.60.120.40">
    <property type="match status" value="1"/>
</dbReference>
<organism evidence="2 3">
    <name type="scientific">Phytophthora sojae (strain P6497)</name>
    <name type="common">Soybean stem and root rot agent</name>
    <name type="synonym">Phytophthora megasperma f. sp. glycines</name>
    <dbReference type="NCBI Taxonomy" id="1094619"/>
    <lineage>
        <taxon>Eukaryota</taxon>
        <taxon>Sar</taxon>
        <taxon>Stramenopiles</taxon>
        <taxon>Oomycota</taxon>
        <taxon>Peronosporomycetes</taxon>
        <taxon>Peronosporales</taxon>
        <taxon>Peronosporaceae</taxon>
        <taxon>Phytophthora</taxon>
    </lineage>
</organism>
<dbReference type="AlphaFoldDB" id="G5AGM1"/>
<dbReference type="OMA" id="GACAHTE"/>
<accession>G5AGM1</accession>
<evidence type="ECO:0000313" key="2">
    <source>
        <dbReference type="EMBL" id="EGZ05301.1"/>
    </source>
</evidence>
<reference evidence="2 3" key="1">
    <citation type="journal article" date="2006" name="Science">
        <title>Phytophthora genome sequences uncover evolutionary origins and mechanisms of pathogenesis.</title>
        <authorList>
            <person name="Tyler B.M."/>
            <person name="Tripathy S."/>
            <person name="Zhang X."/>
            <person name="Dehal P."/>
            <person name="Jiang R.H."/>
            <person name="Aerts A."/>
            <person name="Arredondo F.D."/>
            <person name="Baxter L."/>
            <person name="Bensasson D."/>
            <person name="Beynon J.L."/>
            <person name="Chapman J."/>
            <person name="Damasceno C.M."/>
            <person name="Dorrance A.E."/>
            <person name="Dou D."/>
            <person name="Dickerman A.W."/>
            <person name="Dubchak I.L."/>
            <person name="Garbelotto M."/>
            <person name="Gijzen M."/>
            <person name="Gordon S.G."/>
            <person name="Govers F."/>
            <person name="Grunwald N.J."/>
            <person name="Huang W."/>
            <person name="Ivors K.L."/>
            <person name="Jones R.W."/>
            <person name="Kamoun S."/>
            <person name="Krampis K."/>
            <person name="Lamour K.H."/>
            <person name="Lee M.K."/>
            <person name="McDonald W.H."/>
            <person name="Medina M."/>
            <person name="Meijer H.J."/>
            <person name="Nordberg E.K."/>
            <person name="Maclean D.J."/>
            <person name="Ospina-Giraldo M.D."/>
            <person name="Morris P.F."/>
            <person name="Phuntumart V."/>
            <person name="Putnam N.H."/>
            <person name="Rash S."/>
            <person name="Rose J.K."/>
            <person name="Sakihama Y."/>
            <person name="Salamov A.A."/>
            <person name="Savidor A."/>
            <person name="Scheuring C.F."/>
            <person name="Smith B.M."/>
            <person name="Sobral B.W."/>
            <person name="Terry A."/>
            <person name="Torto-Alalibo T.A."/>
            <person name="Win J."/>
            <person name="Xu Z."/>
            <person name="Zhang H."/>
            <person name="Grigoriev I.V."/>
            <person name="Rokhsar D.S."/>
            <person name="Boore J.L."/>
        </authorList>
    </citation>
    <scope>NUCLEOTIDE SEQUENCE [LARGE SCALE GENOMIC DNA]</scope>
    <source>
        <strain evidence="2 3">P6497</strain>
    </source>
</reference>
<dbReference type="RefSeq" id="XP_009539222.1">
    <property type="nucleotide sequence ID" value="XM_009540927.1"/>
</dbReference>
<evidence type="ECO:0000313" key="3">
    <source>
        <dbReference type="Proteomes" id="UP000002640"/>
    </source>
</evidence>
<name>G5AGM1_PHYSP</name>
<proteinExistence type="predicted"/>
<dbReference type="Proteomes" id="UP000002640">
    <property type="component" value="Unassembled WGS sequence"/>
</dbReference>